<accession>A0AA35ZSZ4</accession>
<name>A0AA35ZSZ4_LACSI</name>
<sequence>MAATGRFSGAYLVPGIQQLFVCVGSRKFQQEHNKKKSFEEVLLTSNIEVTGNMFKRYFWNKNGLKTGAKCCDRKLEKEELAAPFLPLFFVFDGFRGEGRAVGRLFFFLV</sequence>
<gene>
    <name evidence="1" type="ORF">LSALG_LOCUS37077</name>
</gene>
<proteinExistence type="predicted"/>
<evidence type="ECO:0000313" key="1">
    <source>
        <dbReference type="EMBL" id="CAI9298305.1"/>
    </source>
</evidence>
<keyword evidence="2" id="KW-1185">Reference proteome</keyword>
<dbReference type="AlphaFoldDB" id="A0AA35ZSZ4"/>
<dbReference type="Proteomes" id="UP001177003">
    <property type="component" value="Chromosome 8"/>
</dbReference>
<protein>
    <submittedName>
        <fullName evidence="1">Uncharacterized protein</fullName>
    </submittedName>
</protein>
<dbReference type="EMBL" id="OX465084">
    <property type="protein sequence ID" value="CAI9298305.1"/>
    <property type="molecule type" value="Genomic_DNA"/>
</dbReference>
<evidence type="ECO:0000313" key="2">
    <source>
        <dbReference type="Proteomes" id="UP001177003"/>
    </source>
</evidence>
<reference evidence="1" key="1">
    <citation type="submission" date="2023-04" db="EMBL/GenBank/DDBJ databases">
        <authorList>
            <person name="Vijverberg K."/>
            <person name="Xiong W."/>
            <person name="Schranz E."/>
        </authorList>
    </citation>
    <scope>NUCLEOTIDE SEQUENCE</scope>
</reference>
<organism evidence="1 2">
    <name type="scientific">Lactuca saligna</name>
    <name type="common">Willowleaf lettuce</name>
    <dbReference type="NCBI Taxonomy" id="75948"/>
    <lineage>
        <taxon>Eukaryota</taxon>
        <taxon>Viridiplantae</taxon>
        <taxon>Streptophyta</taxon>
        <taxon>Embryophyta</taxon>
        <taxon>Tracheophyta</taxon>
        <taxon>Spermatophyta</taxon>
        <taxon>Magnoliopsida</taxon>
        <taxon>eudicotyledons</taxon>
        <taxon>Gunneridae</taxon>
        <taxon>Pentapetalae</taxon>
        <taxon>asterids</taxon>
        <taxon>campanulids</taxon>
        <taxon>Asterales</taxon>
        <taxon>Asteraceae</taxon>
        <taxon>Cichorioideae</taxon>
        <taxon>Cichorieae</taxon>
        <taxon>Lactucinae</taxon>
        <taxon>Lactuca</taxon>
    </lineage>
</organism>